<organism evidence="4 5">
    <name type="scientific">Sorghum bicolor</name>
    <name type="common">Sorghum</name>
    <name type="synonym">Sorghum vulgare</name>
    <dbReference type="NCBI Taxonomy" id="4558"/>
    <lineage>
        <taxon>Eukaryota</taxon>
        <taxon>Viridiplantae</taxon>
        <taxon>Streptophyta</taxon>
        <taxon>Embryophyta</taxon>
        <taxon>Tracheophyta</taxon>
        <taxon>Spermatophyta</taxon>
        <taxon>Magnoliopsida</taxon>
        <taxon>Liliopsida</taxon>
        <taxon>Poales</taxon>
        <taxon>Poaceae</taxon>
        <taxon>PACMAD clade</taxon>
        <taxon>Panicoideae</taxon>
        <taxon>Andropogonodae</taxon>
        <taxon>Andropogoneae</taxon>
        <taxon>Sorghinae</taxon>
        <taxon>Sorghum</taxon>
    </lineage>
</organism>
<dbReference type="GO" id="GO:0016567">
    <property type="term" value="P:protein ubiquitination"/>
    <property type="evidence" value="ECO:0007669"/>
    <property type="project" value="InterPro"/>
</dbReference>
<gene>
    <name evidence="4" type="ORF">BDA96_07G086800</name>
</gene>
<proteinExistence type="inferred from homology"/>
<dbReference type="SUPFAM" id="SSF54695">
    <property type="entry name" value="POZ domain"/>
    <property type="match status" value="1"/>
</dbReference>
<dbReference type="OrthoDB" id="10249567at2759"/>
<dbReference type="InterPro" id="IPR011333">
    <property type="entry name" value="SKP1/BTB/POZ_sf"/>
</dbReference>
<dbReference type="Gene3D" id="3.30.710.10">
    <property type="entry name" value="Potassium Channel Kv1.1, Chain A"/>
    <property type="match status" value="1"/>
</dbReference>
<feature type="domain" description="BTB" evidence="3">
    <location>
        <begin position="179"/>
        <end position="249"/>
    </location>
</feature>
<dbReference type="InterPro" id="IPR056423">
    <property type="entry name" value="BACK_BPM_SPOP"/>
</dbReference>
<sequence length="359" mass="40067">MNLVTGSATVAYYGLYIYHPIGGYPHVVLPPSTIESNVFAAGPHYWSARFVCQTYGGHPSLSMSLQLCSRGVSVKASWELSVIDPRCRSLLPTKLYGTPPLYFEESVNMSWDLDYVFLSDQCFWYVDGDSGRLVLLITVTVFPDDDDPETTTIGKQIDDVPPSDMLDQFGEIFETREGADVTFSVDGELFPAHKIVLAMRSRVFKAQLYGEMKESVAGAAQPIEISAMTADTFRALLRYIYTDASPASSIVDQQDEEEDGSHGNTTKVWELLTAADRYSVERLKLICERILCKRIDVDNVADTLGLADRHHCGTLKDACIDFMTTSSRMDQVKKTQGFLQLKHSHPLLLVEVLEKSSKF</sequence>
<evidence type="ECO:0000256" key="1">
    <source>
        <dbReference type="ARBA" id="ARBA00004906"/>
    </source>
</evidence>
<dbReference type="Pfam" id="PF24570">
    <property type="entry name" value="BACK_BPM_SPOP"/>
    <property type="match status" value="1"/>
</dbReference>
<evidence type="ECO:0000256" key="2">
    <source>
        <dbReference type="ARBA" id="ARBA00010846"/>
    </source>
</evidence>
<dbReference type="InterPro" id="IPR000210">
    <property type="entry name" value="BTB/POZ_dom"/>
</dbReference>
<reference evidence="4" key="1">
    <citation type="journal article" date="2019" name="BMC Genomics">
        <title>A new reference genome for Sorghum bicolor reveals high levels of sequence similarity between sweet and grain genotypes: implications for the genetics of sugar metabolism.</title>
        <authorList>
            <person name="Cooper E.A."/>
            <person name="Brenton Z.W."/>
            <person name="Flinn B.S."/>
            <person name="Jenkins J."/>
            <person name="Shu S."/>
            <person name="Flowers D."/>
            <person name="Luo F."/>
            <person name="Wang Y."/>
            <person name="Xia P."/>
            <person name="Barry K."/>
            <person name="Daum C."/>
            <person name="Lipzen A."/>
            <person name="Yoshinaga Y."/>
            <person name="Schmutz J."/>
            <person name="Saski C."/>
            <person name="Vermerris W."/>
            <person name="Kresovich S."/>
        </authorList>
    </citation>
    <scope>NUCLEOTIDE SEQUENCE</scope>
</reference>
<dbReference type="EMBL" id="CM027686">
    <property type="protein sequence ID" value="KAG0523011.1"/>
    <property type="molecule type" value="Genomic_DNA"/>
</dbReference>
<dbReference type="PROSITE" id="PS50097">
    <property type="entry name" value="BTB"/>
    <property type="match status" value="1"/>
</dbReference>
<dbReference type="PANTHER" id="PTHR26379:SF438">
    <property type="entry name" value="OS08G0128700 PROTEIN"/>
    <property type="match status" value="1"/>
</dbReference>
<comment type="pathway">
    <text evidence="1">Protein modification; protein ubiquitination.</text>
</comment>
<evidence type="ECO:0000259" key="3">
    <source>
        <dbReference type="PROSITE" id="PS50097"/>
    </source>
</evidence>
<dbReference type="InterPro" id="IPR045005">
    <property type="entry name" value="BPM1-6"/>
</dbReference>
<name>A0A921QMA2_SORBI</name>
<dbReference type="SMART" id="SM00225">
    <property type="entry name" value="BTB"/>
    <property type="match status" value="1"/>
</dbReference>
<comment type="caution">
    <text evidence="4">The sequence shown here is derived from an EMBL/GenBank/DDBJ whole genome shotgun (WGS) entry which is preliminary data.</text>
</comment>
<evidence type="ECO:0000313" key="4">
    <source>
        <dbReference type="EMBL" id="KAG0523011.1"/>
    </source>
</evidence>
<protein>
    <recommendedName>
        <fullName evidence="3">BTB domain-containing protein</fullName>
    </recommendedName>
</protein>
<dbReference type="PANTHER" id="PTHR26379">
    <property type="entry name" value="BTB/POZ AND MATH DOMAIN-CONTAINING PROTEIN 1"/>
    <property type="match status" value="1"/>
</dbReference>
<dbReference type="Gene3D" id="1.25.40.420">
    <property type="match status" value="1"/>
</dbReference>
<comment type="similarity">
    <text evidence="2">Belongs to the Tdpoz family.</text>
</comment>
<reference evidence="4" key="2">
    <citation type="submission" date="2020-10" db="EMBL/GenBank/DDBJ databases">
        <authorList>
            <person name="Cooper E.A."/>
            <person name="Brenton Z.W."/>
            <person name="Flinn B.S."/>
            <person name="Jenkins J."/>
            <person name="Shu S."/>
            <person name="Flowers D."/>
            <person name="Luo F."/>
            <person name="Wang Y."/>
            <person name="Xia P."/>
            <person name="Barry K."/>
            <person name="Daum C."/>
            <person name="Lipzen A."/>
            <person name="Yoshinaga Y."/>
            <person name="Schmutz J."/>
            <person name="Saski C."/>
            <person name="Vermerris W."/>
            <person name="Kresovich S."/>
        </authorList>
    </citation>
    <scope>NUCLEOTIDE SEQUENCE</scope>
</reference>
<evidence type="ECO:0000313" key="5">
    <source>
        <dbReference type="Proteomes" id="UP000807115"/>
    </source>
</evidence>
<dbReference type="KEGG" id="sbi:8086078"/>
<dbReference type="Pfam" id="PF00651">
    <property type="entry name" value="BTB"/>
    <property type="match status" value="1"/>
</dbReference>
<accession>A0A921QMA2</accession>
<dbReference type="Proteomes" id="UP000807115">
    <property type="component" value="Chromosome 7"/>
</dbReference>
<dbReference type="OMA" id="HYWSARF"/>
<dbReference type="AlphaFoldDB" id="A0A921QMA2"/>
<dbReference type="Gramene" id="EES13563">
    <property type="protein sequence ID" value="EES13563"/>
    <property type="gene ID" value="SORBI_3007G083500"/>
</dbReference>